<evidence type="ECO:0000313" key="2">
    <source>
        <dbReference type="EMBL" id="KAG7483404.1"/>
    </source>
</evidence>
<organism evidence="2 3">
    <name type="scientific">Solea senegalensis</name>
    <name type="common">Senegalese sole</name>
    <dbReference type="NCBI Taxonomy" id="28829"/>
    <lineage>
        <taxon>Eukaryota</taxon>
        <taxon>Metazoa</taxon>
        <taxon>Chordata</taxon>
        <taxon>Craniata</taxon>
        <taxon>Vertebrata</taxon>
        <taxon>Euteleostomi</taxon>
        <taxon>Actinopterygii</taxon>
        <taxon>Neopterygii</taxon>
        <taxon>Teleostei</taxon>
        <taxon>Neoteleostei</taxon>
        <taxon>Acanthomorphata</taxon>
        <taxon>Carangaria</taxon>
        <taxon>Pleuronectiformes</taxon>
        <taxon>Pleuronectoidei</taxon>
        <taxon>Soleidae</taxon>
        <taxon>Solea</taxon>
    </lineage>
</organism>
<name>A0AAV6Q5K5_SOLSE</name>
<evidence type="ECO:0000313" key="3">
    <source>
        <dbReference type="Proteomes" id="UP000693946"/>
    </source>
</evidence>
<keyword evidence="3" id="KW-1185">Reference proteome</keyword>
<dbReference type="AlphaFoldDB" id="A0AAV6Q5K5"/>
<gene>
    <name evidence="2" type="ORF">JOB18_047902</name>
</gene>
<dbReference type="EMBL" id="JAGKHQ010000019">
    <property type="protein sequence ID" value="KAG7483404.1"/>
    <property type="molecule type" value="Genomic_DNA"/>
</dbReference>
<accession>A0AAV6Q5K5</accession>
<comment type="caution">
    <text evidence="2">The sequence shown here is derived from an EMBL/GenBank/DDBJ whole genome shotgun (WGS) entry which is preliminary data.</text>
</comment>
<feature type="chain" id="PRO_5043540632" evidence="1">
    <location>
        <begin position="25"/>
        <end position="110"/>
    </location>
</feature>
<protein>
    <submittedName>
        <fullName evidence="2">Uncharacterized protein</fullName>
    </submittedName>
</protein>
<reference evidence="2 3" key="1">
    <citation type="journal article" date="2021" name="Sci. Rep.">
        <title>Chromosome anchoring in Senegalese sole (Solea senegalensis) reveals sex-associated markers and genome rearrangements in flatfish.</title>
        <authorList>
            <person name="Guerrero-Cozar I."/>
            <person name="Gomez-Garrido J."/>
            <person name="Berbel C."/>
            <person name="Martinez-Blanch J.F."/>
            <person name="Alioto T."/>
            <person name="Claros M.G."/>
            <person name="Gagnaire P.A."/>
            <person name="Manchado M."/>
        </authorList>
    </citation>
    <scope>NUCLEOTIDE SEQUENCE [LARGE SCALE GENOMIC DNA]</scope>
    <source>
        <strain evidence="2">Sse05_10M</strain>
    </source>
</reference>
<proteinExistence type="predicted"/>
<dbReference type="Proteomes" id="UP000693946">
    <property type="component" value="Linkage Group LG7"/>
</dbReference>
<sequence>MNEEKQLVAAFLLNLLSTLKGRQAAPVDVEKLFSHGDGGPVCKHWSVCAPEMLVVKILSAGVLDLCPTCKRVFPPDSNLQRFINLLVLSLEALGWFLAPRPLTAALKCCF</sequence>
<keyword evidence="1" id="KW-0732">Signal</keyword>
<feature type="signal peptide" evidence="1">
    <location>
        <begin position="1"/>
        <end position="24"/>
    </location>
</feature>
<evidence type="ECO:0000256" key="1">
    <source>
        <dbReference type="SAM" id="SignalP"/>
    </source>
</evidence>